<comment type="caution">
    <text evidence="2">The sequence shown here is derived from an EMBL/GenBank/DDBJ whole genome shotgun (WGS) entry which is preliminary data.</text>
</comment>
<evidence type="ECO:0000313" key="2">
    <source>
        <dbReference type="EMBL" id="TFB71533.1"/>
    </source>
</evidence>
<dbReference type="Pfam" id="PF14082">
    <property type="entry name" value="SduA_C"/>
    <property type="match status" value="1"/>
</dbReference>
<evidence type="ECO:0000313" key="3">
    <source>
        <dbReference type="Proteomes" id="UP000298173"/>
    </source>
</evidence>
<evidence type="ECO:0000259" key="1">
    <source>
        <dbReference type="Pfam" id="PF14082"/>
    </source>
</evidence>
<gene>
    <name evidence="2" type="ORF">E3O06_11860</name>
</gene>
<dbReference type="InterPro" id="IPR025359">
    <property type="entry name" value="SduA_C"/>
</dbReference>
<dbReference type="Proteomes" id="UP000298173">
    <property type="component" value="Unassembled WGS sequence"/>
</dbReference>
<organism evidence="2 3">
    <name type="scientific">Cryobacterium glaciale</name>
    <dbReference type="NCBI Taxonomy" id="1259145"/>
    <lineage>
        <taxon>Bacteria</taxon>
        <taxon>Bacillati</taxon>
        <taxon>Actinomycetota</taxon>
        <taxon>Actinomycetes</taxon>
        <taxon>Micrococcales</taxon>
        <taxon>Microbacteriaceae</taxon>
        <taxon>Cryobacterium</taxon>
    </lineage>
</organism>
<reference evidence="2 3" key="1">
    <citation type="submission" date="2019-03" db="EMBL/GenBank/DDBJ databases">
        <title>Genomics of glacier-inhabiting Cryobacterium strains.</title>
        <authorList>
            <person name="Liu Q."/>
            <person name="Xin Y.-H."/>
        </authorList>
    </citation>
    <scope>NUCLEOTIDE SEQUENCE [LARGE SCALE GENOMIC DNA]</scope>
    <source>
        <strain evidence="2 3">HLT2-23</strain>
    </source>
</reference>
<sequence length="463" mass="50814">MARFGNDQTDNGRLDVRTAATTGRVEAYFIPAVTPDEESAASQRLSEGVKLVDFDPKSGVVKIHPINTLATHSGYLGPKYEQVCTLTLETSLLEDYYEDSELESILETLAPGFVKDFAYGLGLLQDCNRLIRLIEANTPCDEIVFADGNSATIDGTKFILGLSRFAAIWSEIGRINDRGNRAAGRVKDVLVHNDLAATLGLSAMEFSLGRHPDSRVIALAADGIEELSEVERDALIGAVASESAAIAASSPQKFQQLKRDIELVSLDRLIEAYADSLGERKTERYWQTFFDDNAFALQQVFGVPMVSVRSGASVGGRGLSGSGDKIADYLFKNSLTNNVALVEIKKPTTQLLDAREYRQGVYGPSKELNGAVTQVLDQAYNLTKSLLGLKESSRQWDLESYAVSCFVVAGRTPSADDPARQKSFELYRANSRSVTIVTYDEILERLRLLRNFLSPVKPLTEED</sequence>
<dbReference type="AlphaFoldDB" id="A0A4R8UVZ6"/>
<name>A0A4R8UVZ6_9MICO</name>
<feature type="domain" description="Shedu protein SduA C-terminal" evidence="1">
    <location>
        <begin position="281"/>
        <end position="443"/>
    </location>
</feature>
<dbReference type="RefSeq" id="WP_134503600.1">
    <property type="nucleotide sequence ID" value="NZ_SOEY01000026.1"/>
</dbReference>
<proteinExistence type="predicted"/>
<keyword evidence="3" id="KW-1185">Reference proteome</keyword>
<accession>A0A4R8UVZ6</accession>
<dbReference type="EMBL" id="SOEY01000026">
    <property type="protein sequence ID" value="TFB71533.1"/>
    <property type="molecule type" value="Genomic_DNA"/>
</dbReference>
<dbReference type="OrthoDB" id="3672974at2"/>
<protein>
    <submittedName>
        <fullName evidence="2">DUF4263 domain-containing protein</fullName>
    </submittedName>
</protein>